<organism evidence="1">
    <name type="scientific">Podoviridae sp. ctz6O13</name>
    <dbReference type="NCBI Taxonomy" id="2827757"/>
    <lineage>
        <taxon>Viruses</taxon>
        <taxon>Duplodnaviria</taxon>
        <taxon>Heunggongvirae</taxon>
        <taxon>Uroviricota</taxon>
        <taxon>Caudoviricetes</taxon>
    </lineage>
</organism>
<proteinExistence type="predicted"/>
<sequence>MSTFVDSVTFITVQTISYNNKMLSQHFHVSVLTLDSRCTFPSVRD</sequence>
<evidence type="ECO:0000313" key="1">
    <source>
        <dbReference type="EMBL" id="DAF63692.1"/>
    </source>
</evidence>
<protein>
    <submittedName>
        <fullName evidence="1">Uncharacterized protein</fullName>
    </submittedName>
</protein>
<name>A0A8S5TK47_9CAUD</name>
<dbReference type="EMBL" id="BK032843">
    <property type="protein sequence ID" value="DAF63692.1"/>
    <property type="molecule type" value="Genomic_DNA"/>
</dbReference>
<accession>A0A8S5TK47</accession>
<reference evidence="1" key="1">
    <citation type="journal article" date="2021" name="Proc. Natl. Acad. Sci. U.S.A.">
        <title>A Catalog of Tens of Thousands of Viruses from Human Metagenomes Reveals Hidden Associations with Chronic Diseases.</title>
        <authorList>
            <person name="Tisza M.J."/>
            <person name="Buck C.B."/>
        </authorList>
    </citation>
    <scope>NUCLEOTIDE SEQUENCE</scope>
    <source>
        <strain evidence="1">Ctz6O13</strain>
    </source>
</reference>